<proteinExistence type="predicted"/>
<sequence length="189" mass="21165">MGEIKTWQAMADTNAERLQRTTGRSVEEWVEAARGAGVHSRAALAAWLKPQGVTGYSLMSVDWAMFGYPDFILSSVDELYEGQYADRQALRPIGDRLLAWALEADGVEVQMRKTYISLQTARRKFAQVTPATKSAVDVFMRFARPNDPRAEPARAAKDDPFRWRIRLKTVDDIDDAVLGALTAARDESL</sequence>
<keyword evidence="3" id="KW-1185">Reference proteome</keyword>
<comment type="caution">
    <text evidence="2">The sequence shown here is derived from an EMBL/GenBank/DDBJ whole genome shotgun (WGS) entry which is preliminary data.</text>
</comment>
<organism evidence="2 3">
    <name type="scientific">Arthrobacter crusticola</name>
    <dbReference type="NCBI Taxonomy" id="2547960"/>
    <lineage>
        <taxon>Bacteria</taxon>
        <taxon>Bacillati</taxon>
        <taxon>Actinomycetota</taxon>
        <taxon>Actinomycetes</taxon>
        <taxon>Micrococcales</taxon>
        <taxon>Micrococcaceae</taxon>
        <taxon>Arthrobacter</taxon>
    </lineage>
</organism>
<dbReference type="InterPro" id="IPR043714">
    <property type="entry name" value="DUF5655"/>
</dbReference>
<reference evidence="2 3" key="1">
    <citation type="submission" date="2019-03" db="EMBL/GenBank/DDBJ databases">
        <title>Arthrobacter sp. nov., an bacterium isolated from biocrust in Mu Us Desert.</title>
        <authorList>
            <person name="Lixiong L."/>
        </authorList>
    </citation>
    <scope>NUCLEOTIDE SEQUENCE [LARGE SCALE GENOMIC DNA]</scope>
    <source>
        <strain evidence="2 3">SLN-3</strain>
    </source>
</reference>
<name>A0A4R5TWA3_9MICC</name>
<evidence type="ECO:0000313" key="2">
    <source>
        <dbReference type="EMBL" id="TDK25413.1"/>
    </source>
</evidence>
<dbReference type="OrthoDB" id="3530622at2"/>
<evidence type="ECO:0000259" key="1">
    <source>
        <dbReference type="Pfam" id="PF18899"/>
    </source>
</evidence>
<dbReference type="EMBL" id="SMTK01000003">
    <property type="protein sequence ID" value="TDK25413.1"/>
    <property type="molecule type" value="Genomic_DNA"/>
</dbReference>
<feature type="domain" description="DUF5655" evidence="1">
    <location>
        <begin position="82"/>
        <end position="182"/>
    </location>
</feature>
<dbReference type="Proteomes" id="UP000295411">
    <property type="component" value="Unassembled WGS sequence"/>
</dbReference>
<dbReference type="RefSeq" id="WP_133403682.1">
    <property type="nucleotide sequence ID" value="NZ_SMTK01000003.1"/>
</dbReference>
<dbReference type="AlphaFoldDB" id="A0A4R5TWA3"/>
<accession>A0A4R5TWA3</accession>
<gene>
    <name evidence="2" type="ORF">E2F48_09105</name>
</gene>
<protein>
    <recommendedName>
        <fullName evidence="1">DUF5655 domain-containing protein</fullName>
    </recommendedName>
</protein>
<dbReference type="Pfam" id="PF18899">
    <property type="entry name" value="DUF5655"/>
    <property type="match status" value="1"/>
</dbReference>
<evidence type="ECO:0000313" key="3">
    <source>
        <dbReference type="Proteomes" id="UP000295411"/>
    </source>
</evidence>